<dbReference type="Proteomes" id="UP001152797">
    <property type="component" value="Unassembled WGS sequence"/>
</dbReference>
<sequence length="272" mass="30332">MEISVTQMLWRWASGEPSKGFLRLHVHCDSTRPGEDLGQDPVTGETYWPVWKLAEPLEVSVGQESLGSETLHYKYLLIRGTRRDKFKWEADGLGNHRRLRITEEMLRCGSWDDGLFGDLPGGKPCPPRQKKREEREEREAKPERDEEEICEACEVPKALSLPKHERIRQVGKGASAGTETFAVPLVAHYFQALCRKNKELIDRYALNRFATAGVSANPTFLCAASVSATLVAELPARSLWAGAVRSGNLWCALSARALQIAEIFDLAAAITA</sequence>
<evidence type="ECO:0000313" key="4">
    <source>
        <dbReference type="Proteomes" id="UP001152797"/>
    </source>
</evidence>
<organism evidence="2">
    <name type="scientific">Cladocopium goreaui</name>
    <dbReference type="NCBI Taxonomy" id="2562237"/>
    <lineage>
        <taxon>Eukaryota</taxon>
        <taxon>Sar</taxon>
        <taxon>Alveolata</taxon>
        <taxon>Dinophyceae</taxon>
        <taxon>Suessiales</taxon>
        <taxon>Symbiodiniaceae</taxon>
        <taxon>Cladocopium</taxon>
    </lineage>
</organism>
<dbReference type="EMBL" id="CAMXCT010000446">
    <property type="protein sequence ID" value="CAI3978943.1"/>
    <property type="molecule type" value="Genomic_DNA"/>
</dbReference>
<dbReference type="AlphaFoldDB" id="A0A9P1BT71"/>
<feature type="compositionally biased region" description="Basic and acidic residues" evidence="1">
    <location>
        <begin position="131"/>
        <end position="144"/>
    </location>
</feature>
<keyword evidence="4" id="KW-1185">Reference proteome</keyword>
<dbReference type="EMBL" id="CAMXCT020000446">
    <property type="protein sequence ID" value="CAL1132318.1"/>
    <property type="molecule type" value="Genomic_DNA"/>
</dbReference>
<reference evidence="2" key="1">
    <citation type="submission" date="2022-10" db="EMBL/GenBank/DDBJ databases">
        <authorList>
            <person name="Chen Y."/>
            <person name="Dougan E. K."/>
            <person name="Chan C."/>
            <person name="Rhodes N."/>
            <person name="Thang M."/>
        </authorList>
    </citation>
    <scope>NUCLEOTIDE SEQUENCE</scope>
</reference>
<proteinExistence type="predicted"/>
<evidence type="ECO:0000256" key="1">
    <source>
        <dbReference type="SAM" id="MobiDB-lite"/>
    </source>
</evidence>
<accession>A0A9P1BT71</accession>
<name>A0A9P1BT71_9DINO</name>
<evidence type="ECO:0008006" key="5">
    <source>
        <dbReference type="Google" id="ProtNLM"/>
    </source>
</evidence>
<dbReference type="EMBL" id="CAMXCT030000446">
    <property type="protein sequence ID" value="CAL4766255.1"/>
    <property type="molecule type" value="Genomic_DNA"/>
</dbReference>
<dbReference type="OrthoDB" id="10409038at2759"/>
<protein>
    <recommendedName>
        <fullName evidence="5">CBM20 domain-containing protein</fullName>
    </recommendedName>
</protein>
<reference evidence="3 4" key="2">
    <citation type="submission" date="2024-05" db="EMBL/GenBank/DDBJ databases">
        <authorList>
            <person name="Chen Y."/>
            <person name="Shah S."/>
            <person name="Dougan E. K."/>
            <person name="Thang M."/>
            <person name="Chan C."/>
        </authorList>
    </citation>
    <scope>NUCLEOTIDE SEQUENCE [LARGE SCALE GENOMIC DNA]</scope>
</reference>
<gene>
    <name evidence="2" type="ORF">C1SCF055_LOCUS6932</name>
</gene>
<comment type="caution">
    <text evidence="2">The sequence shown here is derived from an EMBL/GenBank/DDBJ whole genome shotgun (WGS) entry which is preliminary data.</text>
</comment>
<evidence type="ECO:0000313" key="2">
    <source>
        <dbReference type="EMBL" id="CAI3978943.1"/>
    </source>
</evidence>
<evidence type="ECO:0000313" key="3">
    <source>
        <dbReference type="EMBL" id="CAL4766255.1"/>
    </source>
</evidence>
<feature type="region of interest" description="Disordered" evidence="1">
    <location>
        <begin position="118"/>
        <end position="145"/>
    </location>
</feature>